<dbReference type="PANTHER" id="PTHR39697:SF1">
    <property type="entry name" value="RICIN B LECTIN DOMAIN-CONTAINING PROTEIN"/>
    <property type="match status" value="1"/>
</dbReference>
<gene>
    <name evidence="2" type="ORF">NPX13_g1161</name>
</gene>
<organism evidence="2 3">
    <name type="scientific">Xylaria arbuscula</name>
    <dbReference type="NCBI Taxonomy" id="114810"/>
    <lineage>
        <taxon>Eukaryota</taxon>
        <taxon>Fungi</taxon>
        <taxon>Dikarya</taxon>
        <taxon>Ascomycota</taxon>
        <taxon>Pezizomycotina</taxon>
        <taxon>Sordariomycetes</taxon>
        <taxon>Xylariomycetidae</taxon>
        <taxon>Xylariales</taxon>
        <taxon>Xylariaceae</taxon>
        <taxon>Xylaria</taxon>
    </lineage>
</organism>
<name>A0A9W8TS13_9PEZI</name>
<dbReference type="AlphaFoldDB" id="A0A9W8TS13"/>
<evidence type="ECO:0000313" key="3">
    <source>
        <dbReference type="Proteomes" id="UP001148614"/>
    </source>
</evidence>
<dbReference type="Proteomes" id="UP001148614">
    <property type="component" value="Unassembled WGS sequence"/>
</dbReference>
<accession>A0A9W8TS13</accession>
<feature type="region of interest" description="Disordered" evidence="1">
    <location>
        <begin position="1"/>
        <end position="45"/>
    </location>
</feature>
<sequence length="384" mass="41245">MAPPRAIKRPRDESDSDASGSSVMAGTQAAGRVTPDNLGPRAQENSSLCLPSAGKVYLIRHRDSGKFINIKFGCLNLGGPDPHSGRYWSCERQKGWIGFRETGSGLYFGSAGSFSVLSTSTTMQQFVVMPERNQGCYLQSISWPWLLYVGIDKYGNLTQLDSSDQAALWEFVEICKSAAEDRPSSCLCVNSLFTVDLVAMILIYLSSRGIGAVQGQCPVAHTPVVAVVNDKSAVGIARGAVVSLVAGVGMDFGTTVRLGLVACLVILLERATVKGGARAARKAVKLASVSRSSSREAEKDGKKLHFVRGLRRFGREGDGLQCITCGSLLEIGSSSRGSTVTLYSYHGPYKLSINILITMVYLMRNARGGFSAKDLTTRSLLHDN</sequence>
<keyword evidence="3" id="KW-1185">Reference proteome</keyword>
<protein>
    <submittedName>
        <fullName evidence="2">Uncharacterized protein</fullName>
    </submittedName>
</protein>
<reference evidence="2" key="1">
    <citation type="submission" date="2022-07" db="EMBL/GenBank/DDBJ databases">
        <title>Genome Sequence of Xylaria arbuscula.</title>
        <authorList>
            <person name="Buettner E."/>
        </authorList>
    </citation>
    <scope>NUCLEOTIDE SEQUENCE</scope>
    <source>
        <strain evidence="2">VT107</strain>
    </source>
</reference>
<dbReference type="EMBL" id="JANPWZ010000099">
    <property type="protein sequence ID" value="KAJ3579416.1"/>
    <property type="molecule type" value="Genomic_DNA"/>
</dbReference>
<comment type="caution">
    <text evidence="2">The sequence shown here is derived from an EMBL/GenBank/DDBJ whole genome shotgun (WGS) entry which is preliminary data.</text>
</comment>
<evidence type="ECO:0000313" key="2">
    <source>
        <dbReference type="EMBL" id="KAJ3579416.1"/>
    </source>
</evidence>
<evidence type="ECO:0000256" key="1">
    <source>
        <dbReference type="SAM" id="MobiDB-lite"/>
    </source>
</evidence>
<dbReference type="PANTHER" id="PTHR39697">
    <property type="entry name" value="RICIN B LECTIN DOMAIN-CONTAINING PROTEIN-RELATED"/>
    <property type="match status" value="1"/>
</dbReference>
<proteinExistence type="predicted"/>